<sequence>MNKIIDLETLREIYLISNIPPFMYRLFRDNASVRDLRNCISQDHLINEFITMARTGISTIDELVMAYAVYVAIILYDNDATVAFLNGIGNVKFEWFPDLKQLYLVKRRVVNYISLEQLKKACSMRTIDGYSRV</sequence>
<evidence type="ECO:0000313" key="1">
    <source>
        <dbReference type="EMBL" id="WEK35147.1"/>
    </source>
</evidence>
<dbReference type="Proteomes" id="UP001220610">
    <property type="component" value="Chromosome"/>
</dbReference>
<gene>
    <name evidence="1" type="ORF">P0Y53_21875</name>
</gene>
<proteinExistence type="predicted"/>
<name>A0AAJ5WT30_9BACT</name>
<evidence type="ECO:0000313" key="2">
    <source>
        <dbReference type="Proteomes" id="UP001220610"/>
    </source>
</evidence>
<dbReference type="EMBL" id="CP119311">
    <property type="protein sequence ID" value="WEK35147.1"/>
    <property type="molecule type" value="Genomic_DNA"/>
</dbReference>
<accession>A0AAJ5WT30</accession>
<organism evidence="1 2">
    <name type="scientific">Candidatus Pseudobacter hemicellulosilyticus</name>
    <dbReference type="NCBI Taxonomy" id="3121375"/>
    <lineage>
        <taxon>Bacteria</taxon>
        <taxon>Pseudomonadati</taxon>
        <taxon>Bacteroidota</taxon>
        <taxon>Chitinophagia</taxon>
        <taxon>Chitinophagales</taxon>
        <taxon>Chitinophagaceae</taxon>
        <taxon>Pseudobacter</taxon>
    </lineage>
</organism>
<dbReference type="AlphaFoldDB" id="A0AAJ5WT30"/>
<reference evidence="1" key="1">
    <citation type="submission" date="2023-03" db="EMBL/GenBank/DDBJ databases">
        <title>Andean soil-derived lignocellulolytic bacterial consortium as a source of novel taxa and putative plastic-active enzymes.</title>
        <authorList>
            <person name="Diaz-Garcia L."/>
            <person name="Chuvochina M."/>
            <person name="Feuerriegel G."/>
            <person name="Bunk B."/>
            <person name="Sproer C."/>
            <person name="Streit W.R."/>
            <person name="Rodriguez L.M."/>
            <person name="Overmann J."/>
            <person name="Jimenez D.J."/>
        </authorList>
    </citation>
    <scope>NUCLEOTIDE SEQUENCE</scope>
    <source>
        <strain evidence="1">MAG 7</strain>
    </source>
</reference>
<protein>
    <submittedName>
        <fullName evidence="1">Uncharacterized protein</fullName>
    </submittedName>
</protein>